<feature type="coiled-coil region" evidence="1">
    <location>
        <begin position="801"/>
        <end position="838"/>
    </location>
</feature>
<gene>
    <name evidence="2" type="ORF">DSOL_3710</name>
</gene>
<name>A0A1Q8QNX8_9FIRM</name>
<dbReference type="InterPro" id="IPR029052">
    <property type="entry name" value="Metallo-depent_PP-like"/>
</dbReference>
<evidence type="ECO:0000256" key="1">
    <source>
        <dbReference type="SAM" id="Coils"/>
    </source>
</evidence>
<dbReference type="STRING" id="1888891.DSOL_3710"/>
<dbReference type="Proteomes" id="UP000186102">
    <property type="component" value="Unassembled WGS sequence"/>
</dbReference>
<dbReference type="Gene3D" id="3.60.21.10">
    <property type="match status" value="1"/>
</dbReference>
<feature type="coiled-coil region" evidence="1">
    <location>
        <begin position="937"/>
        <end position="1038"/>
    </location>
</feature>
<reference evidence="2 3" key="1">
    <citation type="submission" date="2016-09" db="EMBL/GenBank/DDBJ databases">
        <title>Complete genome of Desulfosporosinus sp. OL.</title>
        <authorList>
            <person name="Mardanov A."/>
            <person name="Beletsky A."/>
            <person name="Panova A."/>
            <person name="Karnachuk O."/>
            <person name="Ravin N."/>
        </authorList>
    </citation>
    <scope>NUCLEOTIDE SEQUENCE [LARGE SCALE GENOMIC DNA]</scope>
    <source>
        <strain evidence="2 3">OL</strain>
    </source>
</reference>
<keyword evidence="3" id="KW-1185">Reference proteome</keyword>
<sequence length="1162" mass="134128">MAARVRFLHCGGFQFDSPAWEGPEEWASLRNQDLWQTFEAVLALCRSEKIDLLFLTGDLFEQEYVRKETVDRVVRTLAKLDETRIFITPGERDPLVNTSAYRLALWPNKVHIFSKGINSVKIPTLNVTVYGAGWTAYRQDGPFLDGFQTKEDGTLQLMLLHAVVDPIENLNKFIPIIPEQIAASGLDYLALGHKEEWSGIQQAGETFWADCGSPEARSFRESGPHGVLLGEIGEERGSTKFEFRELGQRRYVEKALLVQADMEGLAAKLLAETSISEQQRDLFRIKLSGAIREGDEAAVQSLQKLLADKFRYLEIISSDGRLSESGSKVVTTVEGRTENGDGNGLPTLKQVFSANMQERLVAESAEKLKHWELVQKIGLAALGQGREDDEEKGCHRMLDFLLELFYDFKTPSTLKADNRQGIMEVWVSEDSFRYHIRRQFIQQGDEREGSSTLVIEDETGKTVSLPDSMTLGEYLFGVKIESFLQGGVVEWPERNEEDNFYQRVRNLRQGGDERFSLTKVRASIAGAQKRVNDQRESMVLVKAEYDALRHDWESAHRQQEEKRVCLIEIKNLQEREKILAESLAAAAKLQDRLAVLTQNPDYRELRQLQGELARLEDSYLKSELNLRTLTCESRVDWAMIESLREECKEWAFVQDQVGRLAAITKIRAQEIKETDILLHTSGYQGLEEDADQRLRRVEEDRDAAQEELDKLILTKHEIEEIQSKVKNERARLHELEVMTEVTDAVKTKIADRERHLTQWQNSKVGSLLDRACQEQFGGKSIGERLSFRLAQDYQNYQVSNYKEFQSKLQEFHERRQRVERLHAELERLQANVNREEKLHKIVNSHTKILNQAYAATKTANLSAWLNGWQDYIRKIHRLQQSREALQLEIVKQQMEEDKMAACAEQLQLKLENWGTPATNREEVLAEVLKVAKQLRIKEETEKEVAVLAKRYRDLLGDRNIEQLAEILEPLAELERESCLSKEERQADLADINKERLEVRRQLKTAEHRLQGSQKYLSLSALEKKIENVKQKWMAYEDLQHALLDVQALLEVSWREWQTKYGKELEREAEWIVNKISSSSTQGTYFSYRMAVAQLALHYTTEAPLFLYVEETKEEQNLWEDILGYLHNLSVSRKVVLVTSDEKLWRRILASDCRLAEKPPQNK</sequence>
<dbReference type="PANTHER" id="PTHR30337">
    <property type="entry name" value="COMPONENT OF ATP-DEPENDENT DSDNA EXONUCLEASE"/>
    <property type="match status" value="1"/>
</dbReference>
<proteinExistence type="predicted"/>
<dbReference type="PANTHER" id="PTHR30337:SF7">
    <property type="entry name" value="PHOSPHOESTERASE"/>
    <property type="match status" value="1"/>
</dbReference>
<dbReference type="RefSeq" id="WP_075366163.1">
    <property type="nucleotide sequence ID" value="NZ_MLBF01000036.1"/>
</dbReference>
<comment type="caution">
    <text evidence="2">The sequence shown here is derived from an EMBL/GenBank/DDBJ whole genome shotgun (WGS) entry which is preliminary data.</text>
</comment>
<keyword evidence="1" id="KW-0175">Coiled coil</keyword>
<dbReference type="EMBL" id="MLBF01000036">
    <property type="protein sequence ID" value="OLN29049.1"/>
    <property type="molecule type" value="Genomic_DNA"/>
</dbReference>
<feature type="coiled-coil region" evidence="1">
    <location>
        <begin position="687"/>
        <end position="738"/>
    </location>
</feature>
<dbReference type="SUPFAM" id="SSF56300">
    <property type="entry name" value="Metallo-dependent phosphatases"/>
    <property type="match status" value="1"/>
</dbReference>
<organism evidence="2 3">
    <name type="scientific">Desulfosporosinus metallidurans</name>
    <dbReference type="NCBI Taxonomy" id="1888891"/>
    <lineage>
        <taxon>Bacteria</taxon>
        <taxon>Bacillati</taxon>
        <taxon>Bacillota</taxon>
        <taxon>Clostridia</taxon>
        <taxon>Eubacteriales</taxon>
        <taxon>Desulfitobacteriaceae</taxon>
        <taxon>Desulfosporosinus</taxon>
    </lineage>
</organism>
<evidence type="ECO:0000313" key="3">
    <source>
        <dbReference type="Proteomes" id="UP000186102"/>
    </source>
</evidence>
<feature type="coiled-coil region" evidence="1">
    <location>
        <begin position="555"/>
        <end position="625"/>
    </location>
</feature>
<accession>A0A1Q8QNX8</accession>
<dbReference type="InterPro" id="IPR050535">
    <property type="entry name" value="DNA_Repair-Maintenance_Comp"/>
</dbReference>
<dbReference type="AlphaFoldDB" id="A0A1Q8QNX8"/>
<evidence type="ECO:0000313" key="2">
    <source>
        <dbReference type="EMBL" id="OLN29049.1"/>
    </source>
</evidence>
<protein>
    <submittedName>
        <fullName evidence="2">DNA double-strand break repair protein Mre11</fullName>
    </submittedName>
</protein>